<dbReference type="InterPro" id="IPR050892">
    <property type="entry name" value="ADP-ribose_metab_enzymes"/>
</dbReference>
<dbReference type="AlphaFoldDB" id="A1ZG40"/>
<dbReference type="SUPFAM" id="SSF52949">
    <property type="entry name" value="Macro domain-like"/>
    <property type="match status" value="1"/>
</dbReference>
<dbReference type="eggNOG" id="COG2110">
    <property type="taxonomic scope" value="Bacteria"/>
</dbReference>
<dbReference type="EMBL" id="AAWS01000006">
    <property type="protein sequence ID" value="EAY30457.1"/>
    <property type="molecule type" value="Genomic_DNA"/>
</dbReference>
<name>A1ZG40_MICM2</name>
<dbReference type="PROSITE" id="PS51154">
    <property type="entry name" value="MACRO"/>
    <property type="match status" value="1"/>
</dbReference>
<proteinExistence type="predicted"/>
<feature type="domain" description="Macro" evidence="2">
    <location>
        <begin position="1"/>
        <end position="150"/>
    </location>
</feature>
<organism evidence="3 4">
    <name type="scientific">Microscilla marina ATCC 23134</name>
    <dbReference type="NCBI Taxonomy" id="313606"/>
    <lineage>
        <taxon>Bacteria</taxon>
        <taxon>Pseudomonadati</taxon>
        <taxon>Bacteroidota</taxon>
        <taxon>Cytophagia</taxon>
        <taxon>Cytophagales</taxon>
        <taxon>Microscillaceae</taxon>
        <taxon>Microscilla</taxon>
    </lineage>
</organism>
<dbReference type="OrthoDB" id="9780211at2"/>
<evidence type="ECO:0000313" key="3">
    <source>
        <dbReference type="EMBL" id="EAY30457.1"/>
    </source>
</evidence>
<dbReference type="Pfam" id="PF01661">
    <property type="entry name" value="Macro"/>
    <property type="match status" value="1"/>
</dbReference>
<dbReference type="Gene3D" id="3.40.220.10">
    <property type="entry name" value="Leucine Aminopeptidase, subunit E, domain 1"/>
    <property type="match status" value="1"/>
</dbReference>
<dbReference type="CDD" id="cd02901">
    <property type="entry name" value="Macro_Poa1p-like"/>
    <property type="match status" value="1"/>
</dbReference>
<dbReference type="PANTHER" id="PTHR12521">
    <property type="entry name" value="PROTEIN C6ORF130"/>
    <property type="match status" value="1"/>
</dbReference>
<gene>
    <name evidence="3" type="ORF">M23134_03093</name>
</gene>
<evidence type="ECO:0000313" key="4">
    <source>
        <dbReference type="Proteomes" id="UP000004095"/>
    </source>
</evidence>
<dbReference type="InterPro" id="IPR043472">
    <property type="entry name" value="Macro_dom-like"/>
</dbReference>
<dbReference type="InterPro" id="IPR002589">
    <property type="entry name" value="Macro_dom"/>
</dbReference>
<protein>
    <submittedName>
        <fullName evidence="3">Appr-1-p processing enzyme family</fullName>
    </submittedName>
</protein>
<comment type="catalytic activity">
    <reaction evidence="1">
        <text>an N-(ADP-alpha-D-ribosyl)-thymidine in DNA + H2O = a thymidine in DNA + ADP-D-ribose</text>
        <dbReference type="Rhea" id="RHEA:71655"/>
        <dbReference type="Rhea" id="RHEA-COMP:13556"/>
        <dbReference type="Rhea" id="RHEA-COMP:18051"/>
        <dbReference type="ChEBI" id="CHEBI:15377"/>
        <dbReference type="ChEBI" id="CHEBI:57967"/>
        <dbReference type="ChEBI" id="CHEBI:137386"/>
        <dbReference type="ChEBI" id="CHEBI:191199"/>
    </reaction>
    <physiologicalReaction direction="left-to-right" evidence="1">
        <dbReference type="Rhea" id="RHEA:71656"/>
    </physiologicalReaction>
</comment>
<accession>A1ZG40</accession>
<reference evidence="3 4" key="1">
    <citation type="submission" date="2007-01" db="EMBL/GenBank/DDBJ databases">
        <authorList>
            <person name="Haygood M."/>
            <person name="Podell S."/>
            <person name="Anderson C."/>
            <person name="Hopkinson B."/>
            <person name="Roe K."/>
            <person name="Barbeau K."/>
            <person name="Gaasterland T."/>
            <person name="Ferriera S."/>
            <person name="Johnson J."/>
            <person name="Kravitz S."/>
            <person name="Beeson K."/>
            <person name="Sutton G."/>
            <person name="Rogers Y.-H."/>
            <person name="Friedman R."/>
            <person name="Frazier M."/>
            <person name="Venter J.C."/>
        </authorList>
    </citation>
    <scope>NUCLEOTIDE SEQUENCE [LARGE SCALE GENOMIC DNA]</scope>
    <source>
        <strain evidence="3 4">ATCC 23134</strain>
    </source>
</reference>
<dbReference type="Proteomes" id="UP000004095">
    <property type="component" value="Unassembled WGS sequence"/>
</dbReference>
<evidence type="ECO:0000259" key="2">
    <source>
        <dbReference type="PROSITE" id="PS51154"/>
    </source>
</evidence>
<dbReference type="RefSeq" id="WP_002694684.1">
    <property type="nucleotide sequence ID" value="NZ_AAWS01000006.1"/>
</dbReference>
<keyword evidence="4" id="KW-1185">Reference proteome</keyword>
<dbReference type="SMART" id="SM00506">
    <property type="entry name" value="A1pp"/>
    <property type="match status" value="1"/>
</dbReference>
<evidence type="ECO:0000256" key="1">
    <source>
        <dbReference type="ARBA" id="ARBA00035885"/>
    </source>
</evidence>
<dbReference type="GO" id="GO:0140291">
    <property type="term" value="P:peptidyl-glutamate ADP-deribosylation"/>
    <property type="evidence" value="ECO:0007669"/>
    <property type="project" value="TreeGrafter"/>
</dbReference>
<comment type="caution">
    <text evidence="3">The sequence shown here is derived from an EMBL/GenBank/DDBJ whole genome shotgun (WGS) entry which is preliminary data.</text>
</comment>
<sequence length="150" mass="16443">MAITFKKGGSLFDEDVVAIVNPVNTVGVMGKGLALEFKKRFPTNYDLYRAACKNDEVHTGQMFVTHTDNTPGIIVNFPTKQHWRGKSKLAYVSEGLDDLAKVIAAEKMASIALPPLGCGYGGLAWTEVKRLIEEKLSEVANDVEVIVFEP</sequence>
<dbReference type="PANTHER" id="PTHR12521:SF0">
    <property type="entry name" value="ADP-RIBOSE GLYCOHYDROLASE OARD1"/>
    <property type="match status" value="1"/>
</dbReference>